<name>A0ABM0GS25_SACKO</name>
<gene>
    <name evidence="4" type="primary">LOC100367071</name>
</gene>
<dbReference type="PANTHER" id="PTHR43313">
    <property type="entry name" value="SHORT-CHAIN DEHYDROGENASE/REDUCTASE FAMILY 9C"/>
    <property type="match status" value="1"/>
</dbReference>
<dbReference type="PANTHER" id="PTHR43313:SF36">
    <property type="entry name" value="D-BETA-HYDROXYBUTYRATE DEHYDROGENASE, MITOCHONDRIAL"/>
    <property type="match status" value="1"/>
</dbReference>
<organism evidence="3 4">
    <name type="scientific">Saccoglossus kowalevskii</name>
    <name type="common">Acorn worm</name>
    <dbReference type="NCBI Taxonomy" id="10224"/>
    <lineage>
        <taxon>Eukaryota</taxon>
        <taxon>Metazoa</taxon>
        <taxon>Hemichordata</taxon>
        <taxon>Enteropneusta</taxon>
        <taxon>Harrimaniidae</taxon>
        <taxon>Saccoglossus</taxon>
    </lineage>
</organism>
<dbReference type="Gene3D" id="3.40.50.720">
    <property type="entry name" value="NAD(P)-binding Rossmann-like Domain"/>
    <property type="match status" value="1"/>
</dbReference>
<dbReference type="Pfam" id="PF00106">
    <property type="entry name" value="adh_short"/>
    <property type="match status" value="1"/>
</dbReference>
<dbReference type="PRINTS" id="PR00080">
    <property type="entry name" value="SDRFAMILY"/>
</dbReference>
<protein>
    <submittedName>
        <fullName evidence="4">D-beta-hydroxybutyrate dehydrogenase, mitochondrial-like</fullName>
    </submittedName>
</protein>
<dbReference type="PROSITE" id="PS00061">
    <property type="entry name" value="ADH_SHORT"/>
    <property type="match status" value="1"/>
</dbReference>
<evidence type="ECO:0000313" key="4">
    <source>
        <dbReference type="RefSeq" id="XP_002736105.1"/>
    </source>
</evidence>
<dbReference type="InterPro" id="IPR020904">
    <property type="entry name" value="Sc_DH/Rdtase_CS"/>
</dbReference>
<comment type="similarity">
    <text evidence="2">Belongs to the short-chain dehydrogenases/reductases (SDR) family.</text>
</comment>
<proteinExistence type="inferred from homology"/>
<dbReference type="InterPro" id="IPR036291">
    <property type="entry name" value="NAD(P)-bd_dom_sf"/>
</dbReference>
<keyword evidence="1" id="KW-0560">Oxidoreductase</keyword>
<sequence length="350" mass="39063">MTSLKVHLVLSTALALLPFILPLPSTTVAVKFFLSVFTAVLTCSVLSNLPRGRLPIANKAVLVTGCDSGFGLAAAQYLHSLGYLVFAGCLFKDKGGEGASKLMRIDPTRLKVLQLDVASEVQVREAVHFVKQHLIDKNKGLWGLVNNAGVSFVGEIEWCTVEKYKWVCEVNLFGMIRVTKAFLPLIRKARGRIVNMSSGISRQAIPTRSVYCVSKFAVQGFSDCLRYEMVHWGVKVSIVEPGNFIAATGIFNDDIIDGYAKELWEGMSEEVRKDYGKRYFDDSIATMRTYSSSGVPTMKPVIDAYVDALVSKRPKIRYYAMPLYWQVRRLVFTHLPECIADAIYHGIYYS</sequence>
<dbReference type="Proteomes" id="UP000694865">
    <property type="component" value="Unplaced"/>
</dbReference>
<dbReference type="InterPro" id="IPR002347">
    <property type="entry name" value="SDR_fam"/>
</dbReference>
<evidence type="ECO:0000256" key="1">
    <source>
        <dbReference type="ARBA" id="ARBA00023002"/>
    </source>
</evidence>
<dbReference type="PRINTS" id="PR00081">
    <property type="entry name" value="GDHRDH"/>
</dbReference>
<evidence type="ECO:0000313" key="3">
    <source>
        <dbReference type="Proteomes" id="UP000694865"/>
    </source>
</evidence>
<keyword evidence="3" id="KW-1185">Reference proteome</keyword>
<dbReference type="SUPFAM" id="SSF51735">
    <property type="entry name" value="NAD(P)-binding Rossmann-fold domains"/>
    <property type="match status" value="1"/>
</dbReference>
<accession>A0ABM0GS25</accession>
<dbReference type="RefSeq" id="XP_002736105.1">
    <property type="nucleotide sequence ID" value="XM_002736059.1"/>
</dbReference>
<evidence type="ECO:0000256" key="2">
    <source>
        <dbReference type="RuleBase" id="RU000363"/>
    </source>
</evidence>
<reference evidence="4" key="1">
    <citation type="submission" date="2025-08" db="UniProtKB">
        <authorList>
            <consortium name="RefSeq"/>
        </authorList>
    </citation>
    <scope>IDENTIFICATION</scope>
    <source>
        <tissue evidence="4">Testes</tissue>
    </source>
</reference>
<dbReference type="GeneID" id="100367071"/>